<dbReference type="Gene3D" id="1.10.10.60">
    <property type="entry name" value="Homeodomain-like"/>
    <property type="match status" value="1"/>
</dbReference>
<evidence type="ECO:0000256" key="5">
    <source>
        <dbReference type="ARBA" id="ARBA00023155"/>
    </source>
</evidence>
<comment type="caution">
    <text evidence="12">The sequence shown here is derived from an EMBL/GenBank/DDBJ whole genome shotgun (WGS) entry which is preliminary data.</text>
</comment>
<keyword evidence="3" id="KW-0805">Transcription regulation</keyword>
<evidence type="ECO:0000256" key="10">
    <source>
        <dbReference type="RuleBase" id="RU000682"/>
    </source>
</evidence>
<proteinExistence type="inferred from homology"/>
<name>A0A835J8J3_9ROSI</name>
<dbReference type="CDD" id="cd00086">
    <property type="entry name" value="homeodomain"/>
    <property type="match status" value="1"/>
</dbReference>
<keyword evidence="2" id="KW-0217">Developmental protein</keyword>
<evidence type="ECO:0000313" key="13">
    <source>
        <dbReference type="Proteomes" id="UP000657918"/>
    </source>
</evidence>
<dbReference type="InterPro" id="IPR009057">
    <property type="entry name" value="Homeodomain-like_sf"/>
</dbReference>
<keyword evidence="13" id="KW-1185">Reference proteome</keyword>
<evidence type="ECO:0000313" key="12">
    <source>
        <dbReference type="EMBL" id="KAF9665503.1"/>
    </source>
</evidence>
<organism evidence="12 13">
    <name type="scientific">Salix dunnii</name>
    <dbReference type="NCBI Taxonomy" id="1413687"/>
    <lineage>
        <taxon>Eukaryota</taxon>
        <taxon>Viridiplantae</taxon>
        <taxon>Streptophyta</taxon>
        <taxon>Embryophyta</taxon>
        <taxon>Tracheophyta</taxon>
        <taxon>Spermatophyta</taxon>
        <taxon>Magnoliopsida</taxon>
        <taxon>eudicotyledons</taxon>
        <taxon>Gunneridae</taxon>
        <taxon>Pentapetalae</taxon>
        <taxon>rosids</taxon>
        <taxon>fabids</taxon>
        <taxon>Malpighiales</taxon>
        <taxon>Salicaceae</taxon>
        <taxon>Saliceae</taxon>
        <taxon>Salix</taxon>
    </lineage>
</organism>
<sequence>MDVSSSGGASVNSRWSPTKEQISMLESFYSQGIRTPSTEMIEKITSRLKVYGHIEGKNVFYWFQNHKARQRQKQKEKNMANISNYLHKAHQPVFAAPCRNAVNSPYYLTKSGITGLCPQHQNILLPANFKMRSRSDTISYAFMGYDQQAVLHEHHSRIRKNKFERNLVTIDKSSSDQETLPLFPLHPTGILEGATAIYSRGSSSAANSINTPISSETALGIGEHSADHKPFFDFFSEKDPFESCH</sequence>
<gene>
    <name evidence="12" type="ORF">SADUNF_Sadunf16G0129600</name>
</gene>
<evidence type="ECO:0000256" key="4">
    <source>
        <dbReference type="ARBA" id="ARBA00023125"/>
    </source>
</evidence>
<evidence type="ECO:0000256" key="1">
    <source>
        <dbReference type="ARBA" id="ARBA00004123"/>
    </source>
</evidence>
<dbReference type="EMBL" id="JADGMS010000016">
    <property type="protein sequence ID" value="KAF9665503.1"/>
    <property type="molecule type" value="Genomic_DNA"/>
</dbReference>
<feature type="DNA-binding region" description="Homeobox" evidence="9">
    <location>
        <begin position="10"/>
        <end position="74"/>
    </location>
</feature>
<dbReference type="PANTHER" id="PTHR45940">
    <property type="entry name" value="WUSCHEL-RELATED HOMEOBOX 1-RELATED"/>
    <property type="match status" value="1"/>
</dbReference>
<keyword evidence="6" id="KW-0804">Transcription</keyword>
<dbReference type="PANTHER" id="PTHR45940:SF6">
    <property type="entry name" value="WUSCHEL-RELATED HOMEOBOX 2"/>
    <property type="match status" value="1"/>
</dbReference>
<dbReference type="GO" id="GO:0099402">
    <property type="term" value="P:plant organ development"/>
    <property type="evidence" value="ECO:0007669"/>
    <property type="project" value="InterPro"/>
</dbReference>
<dbReference type="GO" id="GO:0005634">
    <property type="term" value="C:nucleus"/>
    <property type="evidence" value="ECO:0007669"/>
    <property type="project" value="UniProtKB-SubCell"/>
</dbReference>
<evidence type="ECO:0000256" key="7">
    <source>
        <dbReference type="ARBA" id="ARBA00023242"/>
    </source>
</evidence>
<evidence type="ECO:0000259" key="11">
    <source>
        <dbReference type="PROSITE" id="PS50071"/>
    </source>
</evidence>
<evidence type="ECO:0000256" key="9">
    <source>
        <dbReference type="PROSITE-ProRule" id="PRU00108"/>
    </source>
</evidence>
<evidence type="ECO:0000256" key="8">
    <source>
        <dbReference type="ARBA" id="ARBA00024040"/>
    </source>
</evidence>
<evidence type="ECO:0000256" key="3">
    <source>
        <dbReference type="ARBA" id="ARBA00023015"/>
    </source>
</evidence>
<dbReference type="SUPFAM" id="SSF46689">
    <property type="entry name" value="Homeodomain-like"/>
    <property type="match status" value="1"/>
</dbReference>
<evidence type="ECO:0000256" key="6">
    <source>
        <dbReference type="ARBA" id="ARBA00023163"/>
    </source>
</evidence>
<dbReference type="SMART" id="SM00389">
    <property type="entry name" value="HOX"/>
    <property type="match status" value="1"/>
</dbReference>
<keyword evidence="7 9" id="KW-0539">Nucleus</keyword>
<dbReference type="GO" id="GO:0003677">
    <property type="term" value="F:DNA binding"/>
    <property type="evidence" value="ECO:0007669"/>
    <property type="project" value="UniProtKB-UniRule"/>
</dbReference>
<dbReference type="InterPro" id="IPR001356">
    <property type="entry name" value="HD"/>
</dbReference>
<feature type="domain" description="Homeobox" evidence="11">
    <location>
        <begin position="8"/>
        <end position="73"/>
    </location>
</feature>
<dbReference type="PROSITE" id="PS50071">
    <property type="entry name" value="HOMEOBOX_2"/>
    <property type="match status" value="1"/>
</dbReference>
<dbReference type="Pfam" id="PF00046">
    <property type="entry name" value="Homeodomain"/>
    <property type="match status" value="1"/>
</dbReference>
<dbReference type="Proteomes" id="UP000657918">
    <property type="component" value="Chromosome 16"/>
</dbReference>
<accession>A0A835J8J3</accession>
<dbReference type="GO" id="GO:0003700">
    <property type="term" value="F:DNA-binding transcription factor activity"/>
    <property type="evidence" value="ECO:0007669"/>
    <property type="project" value="InterPro"/>
</dbReference>
<dbReference type="OrthoDB" id="1896656at2759"/>
<comment type="similarity">
    <text evidence="8">Belongs to the WUS homeobox family.</text>
</comment>
<evidence type="ECO:0000256" key="2">
    <source>
        <dbReference type="ARBA" id="ARBA00022473"/>
    </source>
</evidence>
<dbReference type="AlphaFoldDB" id="A0A835J8J3"/>
<keyword evidence="4 9" id="KW-0238">DNA-binding</keyword>
<protein>
    <recommendedName>
        <fullName evidence="11">Homeobox domain-containing protein</fullName>
    </recommendedName>
</protein>
<reference evidence="12 13" key="1">
    <citation type="submission" date="2020-10" db="EMBL/GenBank/DDBJ databases">
        <title>Plant Genome Project.</title>
        <authorList>
            <person name="Zhang R.-G."/>
        </authorList>
    </citation>
    <scope>NUCLEOTIDE SEQUENCE [LARGE SCALE GENOMIC DNA]</scope>
    <source>
        <strain evidence="12">FAFU-HL-1</strain>
        <tissue evidence="12">Leaf</tissue>
    </source>
</reference>
<dbReference type="InterPro" id="IPR044555">
    <property type="entry name" value="WUSCHEL-like"/>
</dbReference>
<comment type="subcellular location">
    <subcellularLocation>
        <location evidence="1 9 10">Nucleus</location>
    </subcellularLocation>
</comment>
<keyword evidence="5 9" id="KW-0371">Homeobox</keyword>